<dbReference type="RefSeq" id="WP_189419949.1">
    <property type="nucleotide sequence ID" value="NZ_BMYZ01000003.1"/>
</dbReference>
<evidence type="ECO:0000313" key="8">
    <source>
        <dbReference type="EMBL" id="GGY82567.1"/>
    </source>
</evidence>
<dbReference type="SUPFAM" id="SSF116842">
    <property type="entry name" value="XseB-like"/>
    <property type="match status" value="1"/>
</dbReference>
<dbReference type="Pfam" id="PF02609">
    <property type="entry name" value="Exonuc_VII_S"/>
    <property type="match status" value="1"/>
</dbReference>
<gene>
    <name evidence="6 8" type="primary">xseB</name>
    <name evidence="8" type="ORF">GCM10011613_29240</name>
</gene>
<dbReference type="Proteomes" id="UP000619761">
    <property type="component" value="Unassembled WGS sequence"/>
</dbReference>
<evidence type="ECO:0000256" key="5">
    <source>
        <dbReference type="ARBA" id="ARBA00022839"/>
    </source>
</evidence>
<dbReference type="InterPro" id="IPR003761">
    <property type="entry name" value="Exonuc_VII_S"/>
</dbReference>
<dbReference type="EC" id="3.1.11.6" evidence="6"/>
<evidence type="ECO:0000256" key="2">
    <source>
        <dbReference type="ARBA" id="ARBA00022490"/>
    </source>
</evidence>
<comment type="similarity">
    <text evidence="1 6">Belongs to the XseB family.</text>
</comment>
<evidence type="ECO:0000256" key="6">
    <source>
        <dbReference type="HAMAP-Rule" id="MF_00337"/>
    </source>
</evidence>
<reference evidence="9" key="1">
    <citation type="journal article" date="2019" name="Int. J. Syst. Evol. Microbiol.">
        <title>The Global Catalogue of Microorganisms (GCM) 10K type strain sequencing project: providing services to taxonomists for standard genome sequencing and annotation.</title>
        <authorList>
            <consortium name="The Broad Institute Genomics Platform"/>
            <consortium name="The Broad Institute Genome Sequencing Center for Infectious Disease"/>
            <person name="Wu L."/>
            <person name="Ma J."/>
        </authorList>
    </citation>
    <scope>NUCLEOTIDE SEQUENCE [LARGE SCALE GENOMIC DNA]</scope>
    <source>
        <strain evidence="9">KCTC 32239</strain>
    </source>
</reference>
<evidence type="ECO:0000256" key="7">
    <source>
        <dbReference type="SAM" id="Coils"/>
    </source>
</evidence>
<dbReference type="InterPro" id="IPR037004">
    <property type="entry name" value="Exonuc_VII_ssu_sf"/>
</dbReference>
<accession>A0ABQ3B7F9</accession>
<dbReference type="NCBIfam" id="TIGR01280">
    <property type="entry name" value="xseB"/>
    <property type="match status" value="1"/>
</dbReference>
<dbReference type="EMBL" id="BMYZ01000003">
    <property type="protein sequence ID" value="GGY82567.1"/>
    <property type="molecule type" value="Genomic_DNA"/>
</dbReference>
<dbReference type="PANTHER" id="PTHR34137">
    <property type="entry name" value="EXODEOXYRIBONUCLEASE 7 SMALL SUBUNIT"/>
    <property type="match status" value="1"/>
</dbReference>
<dbReference type="PANTHER" id="PTHR34137:SF1">
    <property type="entry name" value="EXODEOXYRIBONUCLEASE 7 SMALL SUBUNIT"/>
    <property type="match status" value="1"/>
</dbReference>
<keyword evidence="2 6" id="KW-0963">Cytoplasm</keyword>
<comment type="function">
    <text evidence="6">Bidirectionally degrades single-stranded DNA into large acid-insoluble oligonucleotides, which are then degraded further into small acid-soluble oligonucleotides.</text>
</comment>
<feature type="coiled-coil region" evidence="7">
    <location>
        <begin position="7"/>
        <end position="65"/>
    </location>
</feature>
<dbReference type="PIRSF" id="PIRSF006488">
    <property type="entry name" value="Exonuc_VII_S"/>
    <property type="match status" value="1"/>
</dbReference>
<evidence type="ECO:0000256" key="1">
    <source>
        <dbReference type="ARBA" id="ARBA00009998"/>
    </source>
</evidence>
<evidence type="ECO:0000313" key="9">
    <source>
        <dbReference type="Proteomes" id="UP000619761"/>
    </source>
</evidence>
<proteinExistence type="inferred from homology"/>
<sequence length="80" mass="8847">MAAKKKAADFEQSLNALEALVNKMEQGDLSLEESLQAFSTGIQLTRECQTRLAEAEQQVSLLLEQQGEIVLTEFDASDDE</sequence>
<comment type="caution">
    <text evidence="8">The sequence shown here is derived from an EMBL/GenBank/DDBJ whole genome shotgun (WGS) entry which is preliminary data.</text>
</comment>
<evidence type="ECO:0000256" key="3">
    <source>
        <dbReference type="ARBA" id="ARBA00022722"/>
    </source>
</evidence>
<dbReference type="Gene3D" id="1.10.287.1040">
    <property type="entry name" value="Exonuclease VII, small subunit"/>
    <property type="match status" value="1"/>
</dbReference>
<keyword evidence="7" id="KW-0175">Coiled coil</keyword>
<protein>
    <recommendedName>
        <fullName evidence="6">Exodeoxyribonuclease 7 small subunit</fullName>
        <ecNumber evidence="6">3.1.11.6</ecNumber>
    </recommendedName>
    <alternativeName>
        <fullName evidence="6">Exodeoxyribonuclease VII small subunit</fullName>
        <shortName evidence="6">Exonuclease VII small subunit</shortName>
    </alternativeName>
</protein>
<dbReference type="NCBIfam" id="NF002140">
    <property type="entry name" value="PRK00977.1-4"/>
    <property type="match status" value="1"/>
</dbReference>
<keyword evidence="3 6" id="KW-0540">Nuclease</keyword>
<dbReference type="HAMAP" id="MF_00337">
    <property type="entry name" value="Exonuc_7_S"/>
    <property type="match status" value="1"/>
</dbReference>
<evidence type="ECO:0000256" key="4">
    <source>
        <dbReference type="ARBA" id="ARBA00022801"/>
    </source>
</evidence>
<comment type="catalytic activity">
    <reaction evidence="6">
        <text>Exonucleolytic cleavage in either 5'- to 3'- or 3'- to 5'-direction to yield nucleoside 5'-phosphates.</text>
        <dbReference type="EC" id="3.1.11.6"/>
    </reaction>
</comment>
<keyword evidence="9" id="KW-1185">Reference proteome</keyword>
<organism evidence="8 9">
    <name type="scientific">Cellvibrio zantedeschiae</name>
    <dbReference type="NCBI Taxonomy" id="1237077"/>
    <lineage>
        <taxon>Bacteria</taxon>
        <taxon>Pseudomonadati</taxon>
        <taxon>Pseudomonadota</taxon>
        <taxon>Gammaproteobacteria</taxon>
        <taxon>Cellvibrionales</taxon>
        <taxon>Cellvibrionaceae</taxon>
        <taxon>Cellvibrio</taxon>
    </lineage>
</organism>
<keyword evidence="4 6" id="KW-0378">Hydrolase</keyword>
<keyword evidence="5 6" id="KW-0269">Exonuclease</keyword>
<comment type="subcellular location">
    <subcellularLocation>
        <location evidence="6">Cytoplasm</location>
    </subcellularLocation>
</comment>
<comment type="subunit">
    <text evidence="6">Heterooligomer composed of large and small subunits.</text>
</comment>
<name>A0ABQ3B7F9_9GAMM</name>